<keyword evidence="3" id="KW-1185">Reference proteome</keyword>
<dbReference type="InterPro" id="IPR011528">
    <property type="entry name" value="NERD"/>
</dbReference>
<dbReference type="HOGENOM" id="CLU_1060293_0_0_12"/>
<dbReference type="AlphaFoldDB" id="E1RB14"/>
<proteinExistence type="predicted"/>
<evidence type="ECO:0000313" key="3">
    <source>
        <dbReference type="Proteomes" id="UP000002318"/>
    </source>
</evidence>
<dbReference type="RefSeq" id="WP_013253008.1">
    <property type="nucleotide sequence ID" value="NC_014364.1"/>
</dbReference>
<gene>
    <name evidence="2" type="ordered locus">Spirs_0389</name>
</gene>
<evidence type="ECO:0000313" key="2">
    <source>
        <dbReference type="EMBL" id="ADK79544.1"/>
    </source>
</evidence>
<dbReference type="STRING" id="573413.Spirs_0389"/>
<accession>E1RB14</accession>
<dbReference type="Proteomes" id="UP000002318">
    <property type="component" value="Chromosome"/>
</dbReference>
<sequence length="227" mass="27660">MIEAILNKKIRQNKRYWEDVIFSSVFGMLKYLNKGILYDVLKNAKTLNEKENKFYYLKDQLNFIDSDNINYEFWKHLQLKDCKRCEPDLIIEGPNSIVCIEAKYKSGKSSKKDNSNVPNDQLAKEYDNLSYYKGKKQLYLIYLTSSLRYPIEDIKESIDEYNNKRKLPITIYWLNWNKIYCQLDKCRHNKRIIDDICLVLEYFYLDYFTHFKISSDKEYKRIDWRFR</sequence>
<name>E1RB14_SEDSS</name>
<feature type="domain" description="NERD" evidence="1">
    <location>
        <begin position="61"/>
        <end position="115"/>
    </location>
</feature>
<reference evidence="2 3" key="1">
    <citation type="journal article" date="2010" name="Stand. Genomic Sci.">
        <title>Complete genome sequence of Spirochaeta smaragdinae type strain (SEBR 4228).</title>
        <authorList>
            <person name="Mavromatis K."/>
            <person name="Yasawong M."/>
            <person name="Chertkov O."/>
            <person name="Lapidus A."/>
            <person name="Lucas S."/>
            <person name="Nolan M."/>
            <person name="Del Rio T.G."/>
            <person name="Tice H."/>
            <person name="Cheng J.F."/>
            <person name="Pitluck S."/>
            <person name="Liolios K."/>
            <person name="Ivanova N."/>
            <person name="Tapia R."/>
            <person name="Han C."/>
            <person name="Bruce D."/>
            <person name="Goodwin L."/>
            <person name="Pati A."/>
            <person name="Chen A."/>
            <person name="Palaniappan K."/>
            <person name="Land M."/>
            <person name="Hauser L."/>
            <person name="Chang Y.J."/>
            <person name="Jeffries C.D."/>
            <person name="Detter J.C."/>
            <person name="Rohde M."/>
            <person name="Brambilla E."/>
            <person name="Spring S."/>
            <person name="Goker M."/>
            <person name="Sikorski J."/>
            <person name="Woyke T."/>
            <person name="Bristow J."/>
            <person name="Eisen J.A."/>
            <person name="Markowitz V."/>
            <person name="Hugenholtz P."/>
            <person name="Klenk H.P."/>
            <person name="Kyrpides N.C."/>
        </authorList>
    </citation>
    <scope>NUCLEOTIDE SEQUENCE [LARGE SCALE GENOMIC DNA]</scope>
    <source>
        <strain evidence="3">DSM 11293 / JCM 15392 / SEBR 4228</strain>
    </source>
</reference>
<protein>
    <recommendedName>
        <fullName evidence="1">NERD domain-containing protein</fullName>
    </recommendedName>
</protein>
<organism evidence="2 3">
    <name type="scientific">Sediminispirochaeta smaragdinae (strain DSM 11293 / JCM 15392 / SEBR 4228)</name>
    <name type="common">Spirochaeta smaragdinae</name>
    <dbReference type="NCBI Taxonomy" id="573413"/>
    <lineage>
        <taxon>Bacteria</taxon>
        <taxon>Pseudomonadati</taxon>
        <taxon>Spirochaetota</taxon>
        <taxon>Spirochaetia</taxon>
        <taxon>Spirochaetales</taxon>
        <taxon>Spirochaetaceae</taxon>
        <taxon>Sediminispirochaeta</taxon>
    </lineage>
</organism>
<dbReference type="KEGG" id="ssm:Spirs_0389"/>
<dbReference type="Pfam" id="PF08378">
    <property type="entry name" value="NERD"/>
    <property type="match status" value="1"/>
</dbReference>
<dbReference type="EMBL" id="CP002116">
    <property type="protein sequence ID" value="ADK79544.1"/>
    <property type="molecule type" value="Genomic_DNA"/>
</dbReference>
<evidence type="ECO:0000259" key="1">
    <source>
        <dbReference type="Pfam" id="PF08378"/>
    </source>
</evidence>
<dbReference type="OrthoDB" id="5525789at2"/>